<organism evidence="6 7">
    <name type="scientific">Salibacterium halotolerans</name>
    <dbReference type="NCBI Taxonomy" id="1884432"/>
    <lineage>
        <taxon>Bacteria</taxon>
        <taxon>Bacillati</taxon>
        <taxon>Bacillota</taxon>
        <taxon>Bacilli</taxon>
        <taxon>Bacillales</taxon>
        <taxon>Bacillaceae</taxon>
    </lineage>
</organism>
<dbReference type="InterPro" id="IPR002328">
    <property type="entry name" value="ADH_Zn_CS"/>
</dbReference>
<evidence type="ECO:0000256" key="3">
    <source>
        <dbReference type="ARBA" id="ARBA00023002"/>
    </source>
</evidence>
<dbReference type="EMBL" id="FOXD01000007">
    <property type="protein sequence ID" value="SFP61804.1"/>
    <property type="molecule type" value="Genomic_DNA"/>
</dbReference>
<comment type="similarity">
    <text evidence="4">Belongs to the zinc-containing alcohol dehydrogenase family.</text>
</comment>
<name>A0A1I5RTF2_9BACI</name>
<evidence type="ECO:0000256" key="1">
    <source>
        <dbReference type="ARBA" id="ARBA00022723"/>
    </source>
</evidence>
<dbReference type="InterPro" id="IPR011032">
    <property type="entry name" value="GroES-like_sf"/>
</dbReference>
<dbReference type="SMART" id="SM00829">
    <property type="entry name" value="PKS_ER"/>
    <property type="match status" value="1"/>
</dbReference>
<dbReference type="STRING" id="1884432.SAMN05518683_107164"/>
<reference evidence="7" key="1">
    <citation type="submission" date="2016-10" db="EMBL/GenBank/DDBJ databases">
        <authorList>
            <person name="Varghese N."/>
            <person name="Submissions S."/>
        </authorList>
    </citation>
    <scope>NUCLEOTIDE SEQUENCE [LARGE SCALE GENOMIC DNA]</scope>
    <source>
        <strain evidence="7">S7</strain>
    </source>
</reference>
<dbReference type="RefSeq" id="WP_093336637.1">
    <property type="nucleotide sequence ID" value="NZ_FOXD01000007.1"/>
</dbReference>
<protein>
    <submittedName>
        <fullName evidence="6">Threonine dehydrogenase</fullName>
    </submittedName>
</protein>
<dbReference type="Proteomes" id="UP000198892">
    <property type="component" value="Unassembled WGS sequence"/>
</dbReference>
<keyword evidence="3" id="KW-0560">Oxidoreductase</keyword>
<dbReference type="GO" id="GO:0008270">
    <property type="term" value="F:zinc ion binding"/>
    <property type="evidence" value="ECO:0007669"/>
    <property type="project" value="InterPro"/>
</dbReference>
<proteinExistence type="inferred from homology"/>
<dbReference type="Gene3D" id="3.90.180.10">
    <property type="entry name" value="Medium-chain alcohol dehydrogenases, catalytic domain"/>
    <property type="match status" value="1"/>
</dbReference>
<gene>
    <name evidence="6" type="ORF">SAMN05518683_107164</name>
</gene>
<accession>A0A1I5RTF2</accession>
<dbReference type="InterPro" id="IPR013149">
    <property type="entry name" value="ADH-like_C"/>
</dbReference>
<dbReference type="InterPro" id="IPR050129">
    <property type="entry name" value="Zn_alcohol_dh"/>
</dbReference>
<dbReference type="GO" id="GO:0016491">
    <property type="term" value="F:oxidoreductase activity"/>
    <property type="evidence" value="ECO:0007669"/>
    <property type="project" value="UniProtKB-KW"/>
</dbReference>
<dbReference type="InterPro" id="IPR020843">
    <property type="entry name" value="ER"/>
</dbReference>
<dbReference type="AlphaFoldDB" id="A0A1I5RTF2"/>
<dbReference type="PROSITE" id="PS00059">
    <property type="entry name" value="ADH_ZINC"/>
    <property type="match status" value="1"/>
</dbReference>
<dbReference type="PANTHER" id="PTHR43401">
    <property type="entry name" value="L-THREONINE 3-DEHYDROGENASE"/>
    <property type="match status" value="1"/>
</dbReference>
<comment type="cofactor">
    <cofactor evidence="4">
        <name>Zn(2+)</name>
        <dbReference type="ChEBI" id="CHEBI:29105"/>
    </cofactor>
</comment>
<dbReference type="PANTHER" id="PTHR43401:SF2">
    <property type="entry name" value="L-THREONINE 3-DEHYDROGENASE"/>
    <property type="match status" value="1"/>
</dbReference>
<evidence type="ECO:0000256" key="4">
    <source>
        <dbReference type="RuleBase" id="RU361277"/>
    </source>
</evidence>
<dbReference type="SUPFAM" id="SSF51735">
    <property type="entry name" value="NAD(P)-binding Rossmann-fold domains"/>
    <property type="match status" value="1"/>
</dbReference>
<dbReference type="Pfam" id="PF08240">
    <property type="entry name" value="ADH_N"/>
    <property type="match status" value="1"/>
</dbReference>
<keyword evidence="1 4" id="KW-0479">Metal-binding</keyword>
<dbReference type="InterPro" id="IPR036291">
    <property type="entry name" value="NAD(P)-bd_dom_sf"/>
</dbReference>
<sequence length="341" mass="37364">MKVLAWNGPKQLDMEERNIPDPGEQEVLIKVNVAGICGSEIEGFLGHNSLRVPPLIMGHEFCGYVEKTGKQVDHIASGTKVVVNPLIHCGRCDKCRKGLENLCDHRQIIGIHQSGAFADYVIVPESTVVEVPKSLDSYTASLAEPLACCFRAVRRALHQHPLANIFIYGAGTIGVLSAFVAEILGANRVIMADINEERLATMQKAGIKHTVNPNNQDVKDEIQKTAGDKGIDIIIDAAGFMPTRTQASEIINSGGIIMNVGLGINETPLPINDFIRNEVTVLGSFCYSKKDFHDAVQLLIEGEIDPKNWSEVRELQDGQQAFTDLIEGKVKNSKIFLEINK</sequence>
<dbReference type="OrthoDB" id="9770238at2"/>
<evidence type="ECO:0000256" key="2">
    <source>
        <dbReference type="ARBA" id="ARBA00022833"/>
    </source>
</evidence>
<evidence type="ECO:0000313" key="7">
    <source>
        <dbReference type="Proteomes" id="UP000198892"/>
    </source>
</evidence>
<keyword evidence="2 4" id="KW-0862">Zinc</keyword>
<keyword evidence="7" id="KW-1185">Reference proteome</keyword>
<feature type="domain" description="Enoyl reductase (ER)" evidence="5">
    <location>
        <begin position="8"/>
        <end position="337"/>
    </location>
</feature>
<dbReference type="InterPro" id="IPR013154">
    <property type="entry name" value="ADH-like_N"/>
</dbReference>
<dbReference type="SUPFAM" id="SSF50129">
    <property type="entry name" value="GroES-like"/>
    <property type="match status" value="1"/>
</dbReference>
<dbReference type="Pfam" id="PF00107">
    <property type="entry name" value="ADH_zinc_N"/>
    <property type="match status" value="1"/>
</dbReference>
<evidence type="ECO:0000313" key="6">
    <source>
        <dbReference type="EMBL" id="SFP61804.1"/>
    </source>
</evidence>
<dbReference type="Gene3D" id="3.40.50.720">
    <property type="entry name" value="NAD(P)-binding Rossmann-like Domain"/>
    <property type="match status" value="1"/>
</dbReference>
<evidence type="ECO:0000259" key="5">
    <source>
        <dbReference type="SMART" id="SM00829"/>
    </source>
</evidence>